<name>A0ABS5AXY1_9STRE</name>
<keyword evidence="2" id="KW-1185">Reference proteome</keyword>
<reference evidence="1 2" key="1">
    <citation type="submission" date="2018-05" db="EMBL/GenBank/DDBJ databases">
        <title>Draft genome sequence of Streptococcus panodentis CCUG 70867T.</title>
        <authorList>
            <person name="Salva-Serra F."/>
            <person name="Mendez V."/>
            <person name="Jaen-Luchoro D."/>
            <person name="Gonzales-Siles L."/>
            <person name="Karlsson R."/>
            <person name="Engstrom-Jakobsson H."/>
            <person name="Busquets A."/>
            <person name="Gomila M."/>
            <person name="Pineiro-Iglesias B."/>
            <person name="Bennasar-Figueras A."/>
            <person name="Seeger M."/>
            <person name="Moore E."/>
        </authorList>
    </citation>
    <scope>NUCLEOTIDE SEQUENCE [LARGE SCALE GENOMIC DNA]</scope>
    <source>
        <strain evidence="1 2">CCUG 70867</strain>
    </source>
</reference>
<protein>
    <submittedName>
        <fullName evidence="1">Uncharacterized protein</fullName>
    </submittedName>
</protein>
<comment type="caution">
    <text evidence="1">The sequence shown here is derived from an EMBL/GenBank/DDBJ whole genome shotgun (WGS) entry which is preliminary data.</text>
</comment>
<evidence type="ECO:0000313" key="2">
    <source>
        <dbReference type="Proteomes" id="UP001519349"/>
    </source>
</evidence>
<dbReference type="EMBL" id="QFAY01000018">
    <property type="protein sequence ID" value="MBP2621437.1"/>
    <property type="molecule type" value="Genomic_DNA"/>
</dbReference>
<organism evidence="1 2">
    <name type="scientific">Streptococcus panodentis</name>
    <dbReference type="NCBI Taxonomy" id="1581472"/>
    <lineage>
        <taxon>Bacteria</taxon>
        <taxon>Bacillati</taxon>
        <taxon>Bacillota</taxon>
        <taxon>Bacilli</taxon>
        <taxon>Lactobacillales</taxon>
        <taxon>Streptococcaceae</taxon>
        <taxon>Streptococcus</taxon>
    </lineage>
</organism>
<proteinExistence type="predicted"/>
<dbReference type="RefSeq" id="WP_209551581.1">
    <property type="nucleotide sequence ID" value="NZ_QFAY01000018.1"/>
</dbReference>
<accession>A0ABS5AXY1</accession>
<dbReference type="Proteomes" id="UP001519349">
    <property type="component" value="Unassembled WGS sequence"/>
</dbReference>
<sequence length="107" mass="12018">MAYVSAVFKEGMPNLSVGCLRGDPYLWRYLAGHYAHTAVPYPVEDFRQETLEIYRELTGRELRSGAMDFVDAFHHGGMSSGMLCADYWLAALPILAARLQDLNQAEC</sequence>
<gene>
    <name evidence="1" type="ORF">DHL47_08925</name>
</gene>
<evidence type="ECO:0000313" key="1">
    <source>
        <dbReference type="EMBL" id="MBP2621437.1"/>
    </source>
</evidence>